<feature type="region of interest" description="Disordered" evidence="12">
    <location>
        <begin position="613"/>
        <end position="652"/>
    </location>
</feature>
<keyword evidence="6" id="KW-0808">Transferase</keyword>
<feature type="domain" description="GHMP kinase C-terminal" evidence="15">
    <location>
        <begin position="258"/>
        <end position="323"/>
    </location>
</feature>
<dbReference type="InterPro" id="IPR000870">
    <property type="entry name" value="Homoserine_kinase"/>
</dbReference>
<dbReference type="InterPro" id="IPR036554">
    <property type="entry name" value="GHMP_kinase_C_sf"/>
</dbReference>
<proteinExistence type="inferred from homology"/>
<evidence type="ECO:0000256" key="10">
    <source>
        <dbReference type="ARBA" id="ARBA00022840"/>
    </source>
</evidence>
<evidence type="ECO:0000313" key="16">
    <source>
        <dbReference type="EMBL" id="KAL0077555.1"/>
    </source>
</evidence>
<evidence type="ECO:0000256" key="8">
    <source>
        <dbReference type="ARBA" id="ARBA00022741"/>
    </source>
</evidence>
<dbReference type="InterPro" id="IPR014721">
    <property type="entry name" value="Ribsml_uS5_D2-typ_fold_subgr"/>
</dbReference>
<keyword evidence="8" id="KW-0547">Nucleotide-binding</keyword>
<feature type="compositionally biased region" description="Polar residues" evidence="12">
    <location>
        <begin position="613"/>
        <end position="626"/>
    </location>
</feature>
<dbReference type="NCBIfam" id="TIGR00191">
    <property type="entry name" value="thrB"/>
    <property type="match status" value="1"/>
</dbReference>
<keyword evidence="9" id="KW-0418">Kinase</keyword>
<evidence type="ECO:0000256" key="7">
    <source>
        <dbReference type="ARBA" id="ARBA00022697"/>
    </source>
</evidence>
<comment type="pathway">
    <text evidence="1">Amino-acid biosynthesis; L-threonine biosynthesis; L-threonine from L-aspartate: step 4/5.</text>
</comment>
<comment type="similarity">
    <text evidence="2">Belongs to the GHMP kinase family. Homoserine kinase subfamily.</text>
</comment>
<dbReference type="InterPro" id="IPR006204">
    <property type="entry name" value="GHMP_kinase_N_dom"/>
</dbReference>
<dbReference type="EMBL" id="JBCLYO010000027">
    <property type="protein sequence ID" value="KAL0077555.1"/>
    <property type="molecule type" value="Genomic_DNA"/>
</dbReference>
<evidence type="ECO:0000259" key="14">
    <source>
        <dbReference type="Pfam" id="PF00288"/>
    </source>
</evidence>
<accession>A0ABR3AMB6</accession>
<dbReference type="EC" id="2.7.1.39" evidence="3"/>
<comment type="catalytic activity">
    <reaction evidence="11">
        <text>L-homoserine + ATP = O-phospho-L-homoserine + ADP + H(+)</text>
        <dbReference type="Rhea" id="RHEA:13985"/>
        <dbReference type="ChEBI" id="CHEBI:15378"/>
        <dbReference type="ChEBI" id="CHEBI:30616"/>
        <dbReference type="ChEBI" id="CHEBI:57476"/>
        <dbReference type="ChEBI" id="CHEBI:57590"/>
        <dbReference type="ChEBI" id="CHEBI:456216"/>
        <dbReference type="EC" id="2.7.1.39"/>
    </reaction>
    <physiologicalReaction direction="left-to-right" evidence="11">
        <dbReference type="Rhea" id="RHEA:13986"/>
    </physiologicalReaction>
</comment>
<keyword evidence="13" id="KW-0472">Membrane</keyword>
<gene>
    <name evidence="16" type="ORF">J3Q64DRAFT_1815782</name>
</gene>
<sequence>MKAPTTPKRFRIKSPCSTANIGPGFDVLGISLSLYLVLDVEVMTAGKTFEMTYSGEGAKDVPLTPEQNLITKAALYVLSANGISNLPPFLKIHVHNPIPLGRGLGSSGAAVVSGVLLGNALGELKLSQERLLDYCLMIERHPDNVAAALVGGFVASYLSELSPEVLKGVPTSESLLESVPSPNLPQPPHGIGHYVRLGWAKEIKAVAIVPQFKLATAKARSVLPDQYSRHDVIFNFQRLAVLTTALGQSPPSPGLIFNAMQDKIHQPYRKTLIPGLPEILSTITPEKYDGLLGICLSGAGPTILALATKNFDEIAKAAQEVFKQHGLGDQCSSSPFYTSSYQFGDSCDNIYLFCDPATNTCNTKGCTNADYLKGWDLTVRKMPDRCGNGTYCPDNNSNCVPLLSIGSHCEMQRDDECSGQTSICLNSTCFIKGAPMGGNCGSDTTNYVSYDAEGFAVQQTIIRDNCTIGSFCEDQTSYTCIPSKVNGLACNQDRECISGTCSNDGTCVNGPDVFHTIQPWLWGVLGAAVTIFVLLILGALWVLHRYQSNLEHEKIAKFFGDNEEFGRYAMADRDDEDTSASSYDGGYFPDRPRMPMLANESVVYLTTPDYIKSSSLSTHSKRNASATRLRDANAPPPPPPLGHESGNGALFS</sequence>
<evidence type="ECO:0000259" key="15">
    <source>
        <dbReference type="Pfam" id="PF08544"/>
    </source>
</evidence>
<dbReference type="Gene3D" id="3.30.70.890">
    <property type="entry name" value="GHMP kinase, C-terminal domain"/>
    <property type="match status" value="1"/>
</dbReference>
<evidence type="ECO:0000256" key="11">
    <source>
        <dbReference type="ARBA" id="ARBA00049913"/>
    </source>
</evidence>
<dbReference type="Gene3D" id="3.30.230.10">
    <property type="match status" value="1"/>
</dbReference>
<evidence type="ECO:0000256" key="1">
    <source>
        <dbReference type="ARBA" id="ARBA00005015"/>
    </source>
</evidence>
<evidence type="ECO:0000256" key="3">
    <source>
        <dbReference type="ARBA" id="ARBA00012078"/>
    </source>
</evidence>
<dbReference type="InterPro" id="IPR020568">
    <property type="entry name" value="Ribosomal_Su5_D2-typ_SF"/>
</dbReference>
<protein>
    <recommendedName>
        <fullName evidence="4">Homoserine kinase</fullName>
        <ecNumber evidence="3">2.7.1.39</ecNumber>
    </recommendedName>
</protein>
<evidence type="ECO:0000313" key="17">
    <source>
        <dbReference type="Proteomes" id="UP001448207"/>
    </source>
</evidence>
<evidence type="ECO:0000256" key="4">
    <source>
        <dbReference type="ARBA" id="ARBA00017858"/>
    </source>
</evidence>
<dbReference type="InterPro" id="IPR013750">
    <property type="entry name" value="GHMP_kinase_C_dom"/>
</dbReference>
<dbReference type="InterPro" id="IPR006203">
    <property type="entry name" value="GHMP_knse_ATP-bd_CS"/>
</dbReference>
<evidence type="ECO:0000256" key="9">
    <source>
        <dbReference type="ARBA" id="ARBA00022777"/>
    </source>
</evidence>
<dbReference type="PRINTS" id="PR00958">
    <property type="entry name" value="HOMSERKINASE"/>
</dbReference>
<dbReference type="PANTHER" id="PTHR20861">
    <property type="entry name" value="HOMOSERINE/4-DIPHOSPHOCYTIDYL-2-C-METHYL-D-ERYTHRITOL KINASE"/>
    <property type="match status" value="1"/>
</dbReference>
<dbReference type="PROSITE" id="PS00627">
    <property type="entry name" value="GHMP_KINASES_ATP"/>
    <property type="match status" value="1"/>
</dbReference>
<keyword evidence="5" id="KW-0028">Amino-acid biosynthesis</keyword>
<dbReference type="HAMAP" id="MF_00384">
    <property type="entry name" value="Homoser_kinase"/>
    <property type="match status" value="1"/>
</dbReference>
<evidence type="ECO:0000256" key="6">
    <source>
        <dbReference type="ARBA" id="ARBA00022679"/>
    </source>
</evidence>
<evidence type="ECO:0000256" key="5">
    <source>
        <dbReference type="ARBA" id="ARBA00022605"/>
    </source>
</evidence>
<dbReference type="Pfam" id="PF08544">
    <property type="entry name" value="GHMP_kinases_C"/>
    <property type="match status" value="1"/>
</dbReference>
<feature type="transmembrane region" description="Helical" evidence="13">
    <location>
        <begin position="520"/>
        <end position="543"/>
    </location>
</feature>
<evidence type="ECO:0000256" key="13">
    <source>
        <dbReference type="SAM" id="Phobius"/>
    </source>
</evidence>
<feature type="domain" description="GHMP kinase N-terminal" evidence="14">
    <location>
        <begin position="68"/>
        <end position="152"/>
    </location>
</feature>
<keyword evidence="13" id="KW-0812">Transmembrane</keyword>
<keyword evidence="17" id="KW-1185">Reference proteome</keyword>
<dbReference type="PANTHER" id="PTHR20861:SF1">
    <property type="entry name" value="HOMOSERINE KINASE"/>
    <property type="match status" value="1"/>
</dbReference>
<dbReference type="SUPFAM" id="SSF55060">
    <property type="entry name" value="GHMP Kinase, C-terminal domain"/>
    <property type="match status" value="1"/>
</dbReference>
<dbReference type="Pfam" id="PF00288">
    <property type="entry name" value="GHMP_kinases_N"/>
    <property type="match status" value="1"/>
</dbReference>
<dbReference type="SUPFAM" id="SSF54211">
    <property type="entry name" value="Ribosomal protein S5 domain 2-like"/>
    <property type="match status" value="1"/>
</dbReference>
<name>A0ABR3AMB6_PHYBL</name>
<dbReference type="Proteomes" id="UP001448207">
    <property type="component" value="Unassembled WGS sequence"/>
</dbReference>
<evidence type="ECO:0000256" key="12">
    <source>
        <dbReference type="SAM" id="MobiDB-lite"/>
    </source>
</evidence>
<keyword evidence="10" id="KW-0067">ATP-binding</keyword>
<organism evidence="16 17">
    <name type="scientific">Phycomyces blakesleeanus</name>
    <dbReference type="NCBI Taxonomy" id="4837"/>
    <lineage>
        <taxon>Eukaryota</taxon>
        <taxon>Fungi</taxon>
        <taxon>Fungi incertae sedis</taxon>
        <taxon>Mucoromycota</taxon>
        <taxon>Mucoromycotina</taxon>
        <taxon>Mucoromycetes</taxon>
        <taxon>Mucorales</taxon>
        <taxon>Phycomycetaceae</taxon>
        <taxon>Phycomyces</taxon>
    </lineage>
</organism>
<reference evidence="16 17" key="1">
    <citation type="submission" date="2024-04" db="EMBL/GenBank/DDBJ databases">
        <title>Symmetric and asymmetric DNA N6-adenine methylation regulates different biological responses in Mucorales.</title>
        <authorList>
            <consortium name="Lawrence Berkeley National Laboratory"/>
            <person name="Lax C."/>
            <person name="Mondo S.J."/>
            <person name="Osorio-Concepcion M."/>
            <person name="Muszewska A."/>
            <person name="Corrochano-Luque M."/>
            <person name="Gutierrez G."/>
            <person name="Riley R."/>
            <person name="Lipzen A."/>
            <person name="Guo J."/>
            <person name="Hundley H."/>
            <person name="Amirebrahimi M."/>
            <person name="Ng V."/>
            <person name="Lorenzo-Gutierrez D."/>
            <person name="Binder U."/>
            <person name="Yang J."/>
            <person name="Song Y."/>
            <person name="Canovas D."/>
            <person name="Navarro E."/>
            <person name="Freitag M."/>
            <person name="Gabaldon T."/>
            <person name="Grigoriev I.V."/>
            <person name="Corrochano L.M."/>
            <person name="Nicolas F.E."/>
            <person name="Garre V."/>
        </authorList>
    </citation>
    <scope>NUCLEOTIDE SEQUENCE [LARGE SCALE GENOMIC DNA]</scope>
    <source>
        <strain evidence="16 17">L51</strain>
    </source>
</reference>
<comment type="caution">
    <text evidence="16">The sequence shown here is derived from an EMBL/GenBank/DDBJ whole genome shotgun (WGS) entry which is preliminary data.</text>
</comment>
<keyword evidence="13" id="KW-1133">Transmembrane helix</keyword>
<evidence type="ECO:0000256" key="2">
    <source>
        <dbReference type="ARBA" id="ARBA00007370"/>
    </source>
</evidence>
<keyword evidence="7" id="KW-0791">Threonine biosynthesis</keyword>